<feature type="domain" description="Lipoyl-binding" evidence="2">
    <location>
        <begin position="1"/>
        <end position="70"/>
    </location>
</feature>
<dbReference type="InterPro" id="IPR011053">
    <property type="entry name" value="Single_hybrid_motif"/>
</dbReference>
<evidence type="ECO:0000259" key="2">
    <source>
        <dbReference type="PROSITE" id="PS50968"/>
    </source>
</evidence>
<dbReference type="SUPFAM" id="SSF51230">
    <property type="entry name" value="Single hybrid motif"/>
    <property type="match status" value="1"/>
</dbReference>
<evidence type="ECO:0000313" key="3">
    <source>
        <dbReference type="EMBL" id="MDQ0164592.1"/>
    </source>
</evidence>
<dbReference type="Pfam" id="PF00364">
    <property type="entry name" value="Biotin_lipoyl"/>
    <property type="match status" value="1"/>
</dbReference>
<keyword evidence="4" id="KW-1185">Reference proteome</keyword>
<dbReference type="RefSeq" id="WP_307390436.1">
    <property type="nucleotide sequence ID" value="NZ_BAAADK010000018.1"/>
</dbReference>
<dbReference type="Gene3D" id="2.40.50.100">
    <property type="match status" value="1"/>
</dbReference>
<proteinExistence type="predicted"/>
<comment type="caution">
    <text evidence="3">The sequence shown here is derived from an EMBL/GenBank/DDBJ whole genome shotgun (WGS) entry which is preliminary data.</text>
</comment>
<dbReference type="NCBIfam" id="NF006079">
    <property type="entry name" value="PRK08225.1"/>
    <property type="match status" value="1"/>
</dbReference>
<dbReference type="InterPro" id="IPR050709">
    <property type="entry name" value="Biotin_Carboxyl_Carrier/Decarb"/>
</dbReference>
<dbReference type="PROSITE" id="PS50968">
    <property type="entry name" value="BIOTINYL_LIPOYL"/>
    <property type="match status" value="1"/>
</dbReference>
<protein>
    <submittedName>
        <fullName evidence="3">Acetyl-CoA carboxylase biotin carboxyl carrier protein</fullName>
    </submittedName>
</protein>
<keyword evidence="1" id="KW-0092">Biotin</keyword>
<organism evidence="3 4">
    <name type="scientific">Caldalkalibacillus horti</name>
    <dbReference type="NCBI Taxonomy" id="77523"/>
    <lineage>
        <taxon>Bacteria</taxon>
        <taxon>Bacillati</taxon>
        <taxon>Bacillota</taxon>
        <taxon>Bacilli</taxon>
        <taxon>Bacillales</taxon>
        <taxon>Bacillaceae</taxon>
        <taxon>Caldalkalibacillus</taxon>
    </lineage>
</organism>
<dbReference type="EMBL" id="JAUSTY010000002">
    <property type="protein sequence ID" value="MDQ0164592.1"/>
    <property type="molecule type" value="Genomic_DNA"/>
</dbReference>
<dbReference type="Proteomes" id="UP001235840">
    <property type="component" value="Unassembled WGS sequence"/>
</dbReference>
<evidence type="ECO:0000256" key="1">
    <source>
        <dbReference type="ARBA" id="ARBA00023267"/>
    </source>
</evidence>
<evidence type="ECO:0000313" key="4">
    <source>
        <dbReference type="Proteomes" id="UP001235840"/>
    </source>
</evidence>
<gene>
    <name evidence="3" type="ORF">J2S11_000492</name>
</gene>
<name>A0ABT9VUC7_9BACI</name>
<dbReference type="CDD" id="cd06850">
    <property type="entry name" value="biotinyl_domain"/>
    <property type="match status" value="1"/>
</dbReference>
<dbReference type="PANTHER" id="PTHR45266:SF3">
    <property type="entry name" value="OXALOACETATE DECARBOXYLASE ALPHA CHAIN"/>
    <property type="match status" value="1"/>
</dbReference>
<sequence>MKTISSTMAGSIFLINIEVGDQVAAGQDIIILESMKMEVPVTSNSDGVVKEIRVQVGDFVNEGDPLVIIE</sequence>
<dbReference type="InterPro" id="IPR000089">
    <property type="entry name" value="Biotin_lipoyl"/>
</dbReference>
<dbReference type="PANTHER" id="PTHR45266">
    <property type="entry name" value="OXALOACETATE DECARBOXYLASE ALPHA CHAIN"/>
    <property type="match status" value="1"/>
</dbReference>
<accession>A0ABT9VUC7</accession>
<reference evidence="3 4" key="1">
    <citation type="submission" date="2023-07" db="EMBL/GenBank/DDBJ databases">
        <title>Genomic Encyclopedia of Type Strains, Phase IV (KMG-IV): sequencing the most valuable type-strain genomes for metagenomic binning, comparative biology and taxonomic classification.</title>
        <authorList>
            <person name="Goeker M."/>
        </authorList>
    </citation>
    <scope>NUCLEOTIDE SEQUENCE [LARGE SCALE GENOMIC DNA]</scope>
    <source>
        <strain evidence="3 4">DSM 12751</strain>
    </source>
</reference>